<evidence type="ECO:0000256" key="2">
    <source>
        <dbReference type="PROSITE-ProRule" id="PRU00703"/>
    </source>
</evidence>
<reference evidence="4 5" key="1">
    <citation type="submission" date="2014-04" db="EMBL/GenBank/DDBJ databases">
        <title>Draft genome sequence of Hydrogenovibrio marinus MH-110, a model organism for aerobic H2 metabolism.</title>
        <authorList>
            <person name="Cha H.J."/>
            <person name="Jo B.H."/>
            <person name="Hwang B.H."/>
        </authorList>
    </citation>
    <scope>NUCLEOTIDE SEQUENCE [LARGE SCALE GENOMIC DNA]</scope>
    <source>
        <strain evidence="4 5">MH-110</strain>
    </source>
</reference>
<dbReference type="PANTHER" id="PTHR43080:SF2">
    <property type="entry name" value="CBS DOMAIN-CONTAINING PROTEIN"/>
    <property type="match status" value="1"/>
</dbReference>
<evidence type="ECO:0000313" key="5">
    <source>
        <dbReference type="Proteomes" id="UP000027341"/>
    </source>
</evidence>
<gene>
    <name evidence="4" type="ORF">EI16_03415</name>
</gene>
<organism evidence="4 5">
    <name type="scientific">Hydrogenovibrio marinus</name>
    <dbReference type="NCBI Taxonomy" id="28885"/>
    <lineage>
        <taxon>Bacteria</taxon>
        <taxon>Pseudomonadati</taxon>
        <taxon>Pseudomonadota</taxon>
        <taxon>Gammaproteobacteria</taxon>
        <taxon>Thiotrichales</taxon>
        <taxon>Piscirickettsiaceae</taxon>
        <taxon>Hydrogenovibrio</taxon>
    </lineage>
</organism>
<dbReference type="EMBL" id="JMIU01000001">
    <property type="protein sequence ID" value="KDN95361.1"/>
    <property type="molecule type" value="Genomic_DNA"/>
</dbReference>
<keyword evidence="1 2" id="KW-0129">CBS domain</keyword>
<dbReference type="Proteomes" id="UP000027341">
    <property type="component" value="Unassembled WGS sequence"/>
</dbReference>
<protein>
    <recommendedName>
        <fullName evidence="3">CBS domain-containing protein</fullName>
    </recommendedName>
</protein>
<evidence type="ECO:0000256" key="1">
    <source>
        <dbReference type="ARBA" id="ARBA00023122"/>
    </source>
</evidence>
<comment type="caution">
    <text evidence="4">The sequence shown here is derived from an EMBL/GenBank/DDBJ whole genome shotgun (WGS) entry which is preliminary data.</text>
</comment>
<dbReference type="PANTHER" id="PTHR43080">
    <property type="entry name" value="CBS DOMAIN-CONTAINING PROTEIN CBSX3, MITOCHONDRIAL"/>
    <property type="match status" value="1"/>
</dbReference>
<dbReference type="AlphaFoldDB" id="A0A066ZYD2"/>
<dbReference type="InterPro" id="IPR046342">
    <property type="entry name" value="CBS_dom_sf"/>
</dbReference>
<accession>A0A066ZYD2</accession>
<dbReference type="InterPro" id="IPR000644">
    <property type="entry name" value="CBS_dom"/>
</dbReference>
<dbReference type="Gene3D" id="3.10.580.10">
    <property type="entry name" value="CBS-domain"/>
    <property type="match status" value="1"/>
</dbReference>
<dbReference type="SMART" id="SM00116">
    <property type="entry name" value="CBS"/>
    <property type="match status" value="2"/>
</dbReference>
<name>A0A066ZYD2_HYDMR</name>
<dbReference type="Pfam" id="PF00571">
    <property type="entry name" value="CBS"/>
    <property type="match status" value="2"/>
</dbReference>
<feature type="domain" description="CBS" evidence="3">
    <location>
        <begin position="80"/>
        <end position="138"/>
    </location>
</feature>
<sequence>MFIVYSPEGQSYIGTSQIRPDLRVDPAAKVPAVPESGLEETNIDLEMAEKNKKMHQAIHQYQSVKEGDGRHAVFHIGEIMSTPVFTISEKASLMDAWEMMQRHTIHHIPVVNEMETLVGMISFHEILQRSIVDREGELEEIRQETVGQWMHKEVITTLGKTDIRKVALVMSQYQIGSIVILSDDKKLLGIVTLSDLVRRLSEEPPLTVYA</sequence>
<dbReference type="PROSITE" id="PS51371">
    <property type="entry name" value="CBS"/>
    <property type="match status" value="2"/>
</dbReference>
<evidence type="ECO:0000313" key="4">
    <source>
        <dbReference type="EMBL" id="KDN95361.1"/>
    </source>
</evidence>
<dbReference type="SUPFAM" id="SSF54631">
    <property type="entry name" value="CBS-domain pair"/>
    <property type="match status" value="1"/>
</dbReference>
<feature type="domain" description="CBS" evidence="3">
    <location>
        <begin position="150"/>
        <end position="206"/>
    </location>
</feature>
<evidence type="ECO:0000259" key="3">
    <source>
        <dbReference type="PROSITE" id="PS51371"/>
    </source>
</evidence>
<dbReference type="STRING" id="28885.EI16_03415"/>
<keyword evidence="5" id="KW-1185">Reference proteome</keyword>
<proteinExistence type="predicted"/>
<dbReference type="RefSeq" id="WP_029909396.1">
    <property type="nucleotide sequence ID" value="NZ_AP020335.1"/>
</dbReference>
<dbReference type="InterPro" id="IPR051257">
    <property type="entry name" value="Diverse_CBS-Domain"/>
</dbReference>